<dbReference type="Proteomes" id="UP000188637">
    <property type="component" value="Unassembled WGS sequence"/>
</dbReference>
<proteinExistence type="predicted"/>
<comment type="caution">
    <text evidence="1">The sequence shown here is derived from an EMBL/GenBank/DDBJ whole genome shotgun (WGS) entry which is preliminary data.</text>
</comment>
<organism evidence="1 2">
    <name type="scientific">Candidatus Epulonipiscium fishelsonii</name>
    <dbReference type="NCBI Taxonomy" id="77094"/>
    <lineage>
        <taxon>Bacteria</taxon>
        <taxon>Bacillati</taxon>
        <taxon>Bacillota</taxon>
        <taxon>Clostridia</taxon>
        <taxon>Lachnospirales</taxon>
        <taxon>Lachnospiraceae</taxon>
        <taxon>Candidatus Epulonipiscium</taxon>
    </lineage>
</organism>
<name>A0ACC8XIY0_9FIRM</name>
<gene>
    <name evidence="1" type="ORF">AN640_04220</name>
</gene>
<evidence type="ECO:0000313" key="2">
    <source>
        <dbReference type="Proteomes" id="UP000188637"/>
    </source>
</evidence>
<sequence>MHGNDHKVLTAGFILLSIILVFVSIFLYGKKQQSLEVLKEMEIEFEQIDGQTQTVEAKFETLSAQQKDLLNKVDILEIEFGKIEQTNAAAKFEPLTEDTKYAYLTFDDGPSDNTVKILNFLKANNLKATFFVLEKKGKEDIYRRIVNEGHTLAVHSSTHEYEDIYQSVDTFLADINKLKDFIKETTGYDANILRFPGGSNNTVSHKYGGSDIMSKIIPAVTEAGYVYFDWNVDSSDASKGVQDTQVIINSVLGQCQYEKSPVILMHDSPAKTTTVEALPAIVEGLKQQGFVFKNLTAQTPPVQF</sequence>
<reference evidence="1" key="1">
    <citation type="submission" date="2016-08" db="EMBL/GenBank/DDBJ databases">
        <authorList>
            <person name="Ngugi D.K."/>
            <person name="Miyake S."/>
            <person name="Stingl U."/>
        </authorList>
    </citation>
    <scope>NUCLEOTIDE SEQUENCE</scope>
    <source>
        <strain evidence="1">SCG-D08WGA-EpuloA1</strain>
    </source>
</reference>
<keyword evidence="2" id="KW-1185">Reference proteome</keyword>
<evidence type="ECO:0000313" key="1">
    <source>
        <dbReference type="EMBL" id="ONI45672.1"/>
    </source>
</evidence>
<dbReference type="EMBL" id="LJHD01000050">
    <property type="protein sequence ID" value="ONI45672.1"/>
    <property type="molecule type" value="Genomic_DNA"/>
</dbReference>
<protein>
    <submittedName>
        <fullName evidence="1">Uncharacterized protein</fullName>
    </submittedName>
</protein>
<accession>A0ACC8XIY0</accession>